<reference evidence="4" key="1">
    <citation type="journal article" date="2022" name="Cell Host Microbe">
        <title>Colonization of the live biotherapeutic product VE303 and modulation of the microbiota and metabolites in healthy volunteers.</title>
        <authorList>
            <person name="Dsouza M."/>
            <person name="Menon R."/>
            <person name="Crossette E."/>
            <person name="Bhattarai S.K."/>
            <person name="Schneider J."/>
            <person name="Kim Y.G."/>
            <person name="Reddy S."/>
            <person name="Caballero S."/>
            <person name="Felix C."/>
            <person name="Cornacchione L."/>
            <person name="Hendrickson J."/>
            <person name="Watson A.R."/>
            <person name="Minot S.S."/>
            <person name="Greenfield N."/>
            <person name="Schopf L."/>
            <person name="Szabady R."/>
            <person name="Patarroyo J."/>
            <person name="Smith W."/>
            <person name="Harrison P."/>
            <person name="Kuijper E.J."/>
            <person name="Kelly C.P."/>
            <person name="Olle B."/>
            <person name="Bobilev D."/>
            <person name="Silber J.L."/>
            <person name="Bucci V."/>
            <person name="Roberts B."/>
            <person name="Faith J."/>
            <person name="Norman J.M."/>
        </authorList>
    </citation>
    <scope>NUCLEOTIDE SEQUENCE</scope>
    <source>
        <strain evidence="4">VE303-04</strain>
    </source>
</reference>
<dbReference type="Proteomes" id="UP001203136">
    <property type="component" value="Unassembled WGS sequence"/>
</dbReference>
<keyword evidence="2" id="KW-1133">Transmembrane helix</keyword>
<feature type="transmembrane region" description="Helical" evidence="2">
    <location>
        <begin position="129"/>
        <end position="151"/>
    </location>
</feature>
<evidence type="ECO:0000313" key="4">
    <source>
        <dbReference type="EMBL" id="MCK0085171.1"/>
    </source>
</evidence>
<protein>
    <submittedName>
        <fullName evidence="4">GHKL domain-containing protein</fullName>
    </submittedName>
</protein>
<feature type="coiled-coil region" evidence="1">
    <location>
        <begin position="229"/>
        <end position="259"/>
    </location>
</feature>
<feature type="domain" description="Histidine kinase/HSP90-like ATPase" evidence="3">
    <location>
        <begin position="337"/>
        <end position="440"/>
    </location>
</feature>
<proteinExistence type="predicted"/>
<feature type="transmembrane region" description="Helical" evidence="2">
    <location>
        <begin position="63"/>
        <end position="84"/>
    </location>
</feature>
<dbReference type="EMBL" id="JAINVB010000001">
    <property type="protein sequence ID" value="MCK0085171.1"/>
    <property type="molecule type" value="Genomic_DNA"/>
</dbReference>
<keyword evidence="1" id="KW-0175">Coiled coil</keyword>
<feature type="transmembrane region" description="Helical" evidence="2">
    <location>
        <begin position="198"/>
        <end position="220"/>
    </location>
</feature>
<dbReference type="InterPro" id="IPR036890">
    <property type="entry name" value="HATPase_C_sf"/>
</dbReference>
<dbReference type="Pfam" id="PF14501">
    <property type="entry name" value="HATPase_c_5"/>
    <property type="match status" value="1"/>
</dbReference>
<dbReference type="PANTHER" id="PTHR40448">
    <property type="entry name" value="TWO-COMPONENT SENSOR HISTIDINE KINASE"/>
    <property type="match status" value="1"/>
</dbReference>
<sequence>MDTDLICIAVRVAVTCMVFAYIVYAPLRCRYKHNVPVTCLLVLLLIAITVAVTILFLSSGRNYYKYSTFGILLWIFLAVLIFYLSVRCSRLEILFLVLVVLNLYVNIMVVGKVMGHVLHLPFSCELSKLLYAVLVLIGYIPLLGSLFLDLYKKVIELNVASSFWRFIWVIPALTYLVFYVKFISDYWKKPVHMGTGDILFTILWSFTTYALFWVTLQMIIQTHEGISAMEDTKRITMQLEMQKERYEKLLENIESTRRLRHDWRHHLMSLNGFSENGDMEQLQSYLKKLIPEYDACRDFSLCKNHVADVILQHYAGMAQNHGIETEITVDLPEECGIADTDLCIIFGNLVENAAEACIAQSEGRKYIKVNACRKGRQLILTIKNTYGNQINRQKGRFSSTKHEGAGIGLESVNKVVEKYQGVMKVEYDKTYFTVCVMLNAQTEP</sequence>
<dbReference type="RefSeq" id="WP_024739712.1">
    <property type="nucleotide sequence ID" value="NZ_CABHNX010000135.1"/>
</dbReference>
<evidence type="ECO:0000313" key="5">
    <source>
        <dbReference type="Proteomes" id="UP001203136"/>
    </source>
</evidence>
<keyword evidence="2" id="KW-0472">Membrane</keyword>
<feature type="transmembrane region" description="Helical" evidence="2">
    <location>
        <begin position="37"/>
        <end position="57"/>
    </location>
</feature>
<evidence type="ECO:0000256" key="1">
    <source>
        <dbReference type="SAM" id="Coils"/>
    </source>
</evidence>
<organism evidence="4 5">
    <name type="scientific">Clostridium symbiosum</name>
    <name type="common">Bacteroides symbiosus</name>
    <dbReference type="NCBI Taxonomy" id="1512"/>
    <lineage>
        <taxon>Bacteria</taxon>
        <taxon>Bacillati</taxon>
        <taxon>Bacillota</taxon>
        <taxon>Clostridia</taxon>
        <taxon>Lachnospirales</taxon>
        <taxon>Lachnospiraceae</taxon>
        <taxon>Otoolea</taxon>
    </lineage>
</organism>
<dbReference type="SMART" id="SM00387">
    <property type="entry name" value="HATPase_c"/>
    <property type="match status" value="1"/>
</dbReference>
<evidence type="ECO:0000256" key="2">
    <source>
        <dbReference type="SAM" id="Phobius"/>
    </source>
</evidence>
<feature type="transmembrane region" description="Helical" evidence="2">
    <location>
        <begin position="163"/>
        <end position="183"/>
    </location>
</feature>
<feature type="transmembrane region" description="Helical" evidence="2">
    <location>
        <begin position="91"/>
        <end position="109"/>
    </location>
</feature>
<dbReference type="Gene3D" id="3.30.565.10">
    <property type="entry name" value="Histidine kinase-like ATPase, C-terminal domain"/>
    <property type="match status" value="1"/>
</dbReference>
<dbReference type="InterPro" id="IPR003594">
    <property type="entry name" value="HATPase_dom"/>
</dbReference>
<keyword evidence="2" id="KW-0812">Transmembrane</keyword>
<dbReference type="CDD" id="cd16935">
    <property type="entry name" value="HATPase_AgrC-ComD-like"/>
    <property type="match status" value="1"/>
</dbReference>
<comment type="caution">
    <text evidence="4">The sequence shown here is derived from an EMBL/GenBank/DDBJ whole genome shotgun (WGS) entry which is preliminary data.</text>
</comment>
<accession>A0AAW5EYN3</accession>
<evidence type="ECO:0000259" key="3">
    <source>
        <dbReference type="SMART" id="SM00387"/>
    </source>
</evidence>
<dbReference type="PANTHER" id="PTHR40448:SF1">
    <property type="entry name" value="TWO-COMPONENT SENSOR HISTIDINE KINASE"/>
    <property type="match status" value="1"/>
</dbReference>
<dbReference type="SUPFAM" id="SSF55874">
    <property type="entry name" value="ATPase domain of HSP90 chaperone/DNA topoisomerase II/histidine kinase"/>
    <property type="match status" value="1"/>
</dbReference>
<dbReference type="InterPro" id="IPR032834">
    <property type="entry name" value="NatK-like_C"/>
</dbReference>
<dbReference type="AlphaFoldDB" id="A0AAW5EYN3"/>
<feature type="transmembrane region" description="Helical" evidence="2">
    <location>
        <begin position="6"/>
        <end position="25"/>
    </location>
</feature>
<name>A0AAW5EYN3_CLOSY</name>
<dbReference type="GO" id="GO:0042802">
    <property type="term" value="F:identical protein binding"/>
    <property type="evidence" value="ECO:0007669"/>
    <property type="project" value="TreeGrafter"/>
</dbReference>
<gene>
    <name evidence="4" type="ORF">K5I21_04645</name>
</gene>